<sequence>MPLPVAASESGDIATPAFQLSANASIVSDYRFRGISLSGKDPAIQGGIDLSHDSGLFIGTWASSIADSGGANTELDLYGGYGGSLAGIDYSVTALAYIYPGGHGVDYFEVLGSATTRLGPGSIGLDMGWVPEQDNFGGDNFYLAAKGEMPLGGSSASLFGHLGYENGDAYDRKWDWEAGLSYASGPLTASLSYVDTNYSGADEAGRFARAGVIASLAASF</sequence>
<dbReference type="STRING" id="1088721.JI59_17140"/>
<organism evidence="1 2">
    <name type="scientific">Novosphingobium pentaromativorans US6-1</name>
    <dbReference type="NCBI Taxonomy" id="1088721"/>
    <lineage>
        <taxon>Bacteria</taxon>
        <taxon>Pseudomonadati</taxon>
        <taxon>Pseudomonadota</taxon>
        <taxon>Alphaproteobacteria</taxon>
        <taxon>Sphingomonadales</taxon>
        <taxon>Sphingomonadaceae</taxon>
        <taxon>Novosphingobium</taxon>
    </lineage>
</organism>
<evidence type="ECO:0008006" key="3">
    <source>
        <dbReference type="Google" id="ProtNLM"/>
    </source>
</evidence>
<evidence type="ECO:0000313" key="2">
    <source>
        <dbReference type="Proteomes" id="UP000004030"/>
    </source>
</evidence>
<reference evidence="1 2" key="1">
    <citation type="journal article" date="2012" name="J. Bacteriol.">
        <title>Genome sequence of benzo(a)pyrene-degrading bacterium Novosphingobium pentaromativorans US6-1.</title>
        <authorList>
            <person name="Luo Y.R."/>
            <person name="Kang S.G."/>
            <person name="Kim S.J."/>
            <person name="Kim M.R."/>
            <person name="Li N."/>
            <person name="Lee J.H."/>
            <person name="Kwon K.K."/>
        </authorList>
    </citation>
    <scope>NUCLEOTIDE SEQUENCE [LARGE SCALE GENOMIC DNA]</scope>
    <source>
        <strain evidence="1 2">US6-1</strain>
    </source>
</reference>
<dbReference type="EMBL" id="AGFM01000008">
    <property type="protein sequence ID" value="EHJ62464.1"/>
    <property type="molecule type" value="Genomic_DNA"/>
</dbReference>
<dbReference type="eggNOG" id="ENOG502Z9NJ">
    <property type="taxonomic scope" value="Bacteria"/>
</dbReference>
<dbReference type="OrthoDB" id="9793561at2"/>
<dbReference type="NCBIfam" id="TIGR02001">
    <property type="entry name" value="gcw_chp"/>
    <property type="match status" value="1"/>
</dbReference>
<proteinExistence type="predicted"/>
<dbReference type="InterPro" id="IPR010239">
    <property type="entry name" value="CHP02001"/>
</dbReference>
<dbReference type="PATRIC" id="fig|1088721.3.peg.587"/>
<evidence type="ECO:0000313" key="1">
    <source>
        <dbReference type="EMBL" id="EHJ62464.1"/>
    </source>
</evidence>
<dbReference type="Proteomes" id="UP000004030">
    <property type="component" value="Unassembled WGS sequence"/>
</dbReference>
<gene>
    <name evidence="1" type="ORF">NSU_0595</name>
</gene>
<protein>
    <recommendedName>
        <fullName evidence="3">Porin domain-containing protein</fullName>
    </recommendedName>
</protein>
<accession>G6E8C4</accession>
<dbReference type="Pfam" id="PF09694">
    <property type="entry name" value="Gcw_chp"/>
    <property type="match status" value="1"/>
</dbReference>
<keyword evidence="2" id="KW-1185">Reference proteome</keyword>
<comment type="caution">
    <text evidence="1">The sequence shown here is derived from an EMBL/GenBank/DDBJ whole genome shotgun (WGS) entry which is preliminary data.</text>
</comment>
<dbReference type="AlphaFoldDB" id="G6E8C4"/>
<name>G6E8C4_9SPHN</name>
<dbReference type="KEGG" id="npn:JI59_17140"/>